<keyword evidence="1" id="KW-0472">Membrane</keyword>
<evidence type="ECO:0000313" key="3">
    <source>
        <dbReference type="Proteomes" id="UP000277580"/>
    </source>
</evidence>
<gene>
    <name evidence="2" type="ORF">P167DRAFT_269762</name>
</gene>
<dbReference type="Proteomes" id="UP000277580">
    <property type="component" value="Unassembled WGS sequence"/>
</dbReference>
<feature type="transmembrane region" description="Helical" evidence="1">
    <location>
        <begin position="7"/>
        <end position="26"/>
    </location>
</feature>
<name>A0A3N4KI58_9PEZI</name>
<organism evidence="2 3">
    <name type="scientific">Morchella conica CCBAS932</name>
    <dbReference type="NCBI Taxonomy" id="1392247"/>
    <lineage>
        <taxon>Eukaryota</taxon>
        <taxon>Fungi</taxon>
        <taxon>Dikarya</taxon>
        <taxon>Ascomycota</taxon>
        <taxon>Pezizomycotina</taxon>
        <taxon>Pezizomycetes</taxon>
        <taxon>Pezizales</taxon>
        <taxon>Morchellaceae</taxon>
        <taxon>Morchella</taxon>
    </lineage>
</organism>
<evidence type="ECO:0000256" key="1">
    <source>
        <dbReference type="SAM" id="Phobius"/>
    </source>
</evidence>
<keyword evidence="1" id="KW-1133">Transmembrane helix</keyword>
<proteinExistence type="predicted"/>
<keyword evidence="3" id="KW-1185">Reference proteome</keyword>
<dbReference type="EMBL" id="ML119144">
    <property type="protein sequence ID" value="RPB10246.1"/>
    <property type="molecule type" value="Genomic_DNA"/>
</dbReference>
<accession>A0A3N4KI58</accession>
<protein>
    <submittedName>
        <fullName evidence="2">Uncharacterized protein</fullName>
    </submittedName>
</protein>
<evidence type="ECO:0000313" key="2">
    <source>
        <dbReference type="EMBL" id="RPB10246.1"/>
    </source>
</evidence>
<reference evidence="2 3" key="1">
    <citation type="journal article" date="2018" name="Nat. Ecol. Evol.">
        <title>Pezizomycetes genomes reveal the molecular basis of ectomycorrhizal truffle lifestyle.</title>
        <authorList>
            <person name="Murat C."/>
            <person name="Payen T."/>
            <person name="Noel B."/>
            <person name="Kuo A."/>
            <person name="Morin E."/>
            <person name="Chen J."/>
            <person name="Kohler A."/>
            <person name="Krizsan K."/>
            <person name="Balestrini R."/>
            <person name="Da Silva C."/>
            <person name="Montanini B."/>
            <person name="Hainaut M."/>
            <person name="Levati E."/>
            <person name="Barry K.W."/>
            <person name="Belfiori B."/>
            <person name="Cichocki N."/>
            <person name="Clum A."/>
            <person name="Dockter R.B."/>
            <person name="Fauchery L."/>
            <person name="Guy J."/>
            <person name="Iotti M."/>
            <person name="Le Tacon F."/>
            <person name="Lindquist E.A."/>
            <person name="Lipzen A."/>
            <person name="Malagnac F."/>
            <person name="Mello A."/>
            <person name="Molinier V."/>
            <person name="Miyauchi S."/>
            <person name="Poulain J."/>
            <person name="Riccioni C."/>
            <person name="Rubini A."/>
            <person name="Sitrit Y."/>
            <person name="Splivallo R."/>
            <person name="Traeger S."/>
            <person name="Wang M."/>
            <person name="Zifcakova L."/>
            <person name="Wipf D."/>
            <person name="Zambonelli A."/>
            <person name="Paolocci F."/>
            <person name="Nowrousian M."/>
            <person name="Ottonello S."/>
            <person name="Baldrian P."/>
            <person name="Spatafora J.W."/>
            <person name="Henrissat B."/>
            <person name="Nagy L.G."/>
            <person name="Aury J.M."/>
            <person name="Wincker P."/>
            <person name="Grigoriev I.V."/>
            <person name="Bonfante P."/>
            <person name="Martin F.M."/>
        </authorList>
    </citation>
    <scope>NUCLEOTIDE SEQUENCE [LARGE SCALE GENOMIC DNA]</scope>
    <source>
        <strain evidence="2 3">CCBAS932</strain>
    </source>
</reference>
<dbReference type="AlphaFoldDB" id="A0A3N4KI58"/>
<dbReference type="InParanoid" id="A0A3N4KI58"/>
<sequence>MKRARGNGITMGLGLGLGICFSYWQYALLMHFWQGLLFSYLFPSFFYNSFFLQLGIGTVFERLLSFLFPTLYFYYFLSINPPPPPLHLFYIAAIWPTPLHLRFRPWSSKPGRGSPPSTVDDEI</sequence>
<keyword evidence="1" id="KW-0812">Transmembrane</keyword>